<protein>
    <recommendedName>
        <fullName evidence="2">C3H1-type domain-containing protein</fullName>
    </recommendedName>
</protein>
<feature type="zinc finger region" description="C3H1-type" evidence="1">
    <location>
        <begin position="195"/>
        <end position="222"/>
    </location>
</feature>
<dbReference type="EMBL" id="JARJCW010000027">
    <property type="protein sequence ID" value="KAJ7210752.1"/>
    <property type="molecule type" value="Genomic_DNA"/>
</dbReference>
<keyword evidence="1" id="KW-0863">Zinc-finger</keyword>
<proteinExistence type="predicted"/>
<name>A0AAD6VEM5_9AGAR</name>
<feature type="domain" description="C3H1-type" evidence="2">
    <location>
        <begin position="195"/>
        <end position="222"/>
    </location>
</feature>
<keyword evidence="1" id="KW-0479">Metal-binding</keyword>
<reference evidence="3" key="1">
    <citation type="submission" date="2023-03" db="EMBL/GenBank/DDBJ databases">
        <title>Massive genome expansion in bonnet fungi (Mycena s.s.) driven by repeated elements and novel gene families across ecological guilds.</title>
        <authorList>
            <consortium name="Lawrence Berkeley National Laboratory"/>
            <person name="Harder C.B."/>
            <person name="Miyauchi S."/>
            <person name="Viragh M."/>
            <person name="Kuo A."/>
            <person name="Thoen E."/>
            <person name="Andreopoulos B."/>
            <person name="Lu D."/>
            <person name="Skrede I."/>
            <person name="Drula E."/>
            <person name="Henrissat B."/>
            <person name="Morin E."/>
            <person name="Kohler A."/>
            <person name="Barry K."/>
            <person name="LaButti K."/>
            <person name="Morin E."/>
            <person name="Salamov A."/>
            <person name="Lipzen A."/>
            <person name="Mereny Z."/>
            <person name="Hegedus B."/>
            <person name="Baldrian P."/>
            <person name="Stursova M."/>
            <person name="Weitz H."/>
            <person name="Taylor A."/>
            <person name="Grigoriev I.V."/>
            <person name="Nagy L.G."/>
            <person name="Martin F."/>
            <person name="Kauserud H."/>
        </authorList>
    </citation>
    <scope>NUCLEOTIDE SEQUENCE</scope>
    <source>
        <strain evidence="3">9144</strain>
    </source>
</reference>
<dbReference type="Proteomes" id="UP001219525">
    <property type="component" value="Unassembled WGS sequence"/>
</dbReference>
<sequence length="238" mass="26964">KKPRLDTSRLGFSANAVIAHASLPQHKQRVLETTENYSRDPKEALRLIRSIAGSPEFTEIGWKSLLEGNYVDFDQVSRELHGRGVTTHGDWITVWMSFQRAVNFAFQSREQELDTYFKYIQGLFAQTGDELAHNVIGCDKAIRTFVGNSRGTFLDDLHQFAQFDRSYLTTGMVNFKPAARSGGSAGGRERKPKKSNKREICRNWNFGHCTDDGSCPRTHLCSKCNGKHRKRDCTDASK</sequence>
<dbReference type="GO" id="GO:0008270">
    <property type="term" value="F:zinc ion binding"/>
    <property type="evidence" value="ECO:0007669"/>
    <property type="project" value="UniProtKB-KW"/>
</dbReference>
<feature type="non-terminal residue" evidence="3">
    <location>
        <position position="1"/>
    </location>
</feature>
<keyword evidence="4" id="KW-1185">Reference proteome</keyword>
<dbReference type="AlphaFoldDB" id="A0AAD6VEM5"/>
<evidence type="ECO:0000313" key="4">
    <source>
        <dbReference type="Proteomes" id="UP001219525"/>
    </source>
</evidence>
<accession>A0AAD6VEM5</accession>
<evidence type="ECO:0000256" key="1">
    <source>
        <dbReference type="PROSITE-ProRule" id="PRU00723"/>
    </source>
</evidence>
<keyword evidence="1" id="KW-0862">Zinc</keyword>
<comment type="caution">
    <text evidence="3">The sequence shown here is derived from an EMBL/GenBank/DDBJ whole genome shotgun (WGS) entry which is preliminary data.</text>
</comment>
<gene>
    <name evidence="3" type="ORF">GGX14DRAFT_363142</name>
</gene>
<dbReference type="InterPro" id="IPR000571">
    <property type="entry name" value="Znf_CCCH"/>
</dbReference>
<evidence type="ECO:0000259" key="2">
    <source>
        <dbReference type="PROSITE" id="PS50103"/>
    </source>
</evidence>
<organism evidence="3 4">
    <name type="scientific">Mycena pura</name>
    <dbReference type="NCBI Taxonomy" id="153505"/>
    <lineage>
        <taxon>Eukaryota</taxon>
        <taxon>Fungi</taxon>
        <taxon>Dikarya</taxon>
        <taxon>Basidiomycota</taxon>
        <taxon>Agaricomycotina</taxon>
        <taxon>Agaricomycetes</taxon>
        <taxon>Agaricomycetidae</taxon>
        <taxon>Agaricales</taxon>
        <taxon>Marasmiineae</taxon>
        <taxon>Mycenaceae</taxon>
        <taxon>Mycena</taxon>
    </lineage>
</organism>
<evidence type="ECO:0000313" key="3">
    <source>
        <dbReference type="EMBL" id="KAJ7210752.1"/>
    </source>
</evidence>
<dbReference type="PROSITE" id="PS50103">
    <property type="entry name" value="ZF_C3H1"/>
    <property type="match status" value="1"/>
</dbReference>